<feature type="transmembrane region" description="Helical" evidence="1">
    <location>
        <begin position="211"/>
        <end position="230"/>
    </location>
</feature>
<keyword evidence="1" id="KW-0812">Transmembrane</keyword>
<accession>A0A6S6QJN4</accession>
<gene>
    <name evidence="2" type="ORF">IZ6_22280</name>
</gene>
<keyword evidence="1" id="KW-1133">Transmembrane helix</keyword>
<organism evidence="2 3">
    <name type="scientific">Terrihabitans soli</name>
    <dbReference type="NCBI Taxonomy" id="708113"/>
    <lineage>
        <taxon>Bacteria</taxon>
        <taxon>Pseudomonadati</taxon>
        <taxon>Pseudomonadota</taxon>
        <taxon>Alphaproteobacteria</taxon>
        <taxon>Hyphomicrobiales</taxon>
        <taxon>Terrihabitans</taxon>
    </lineage>
</organism>
<evidence type="ECO:0000313" key="2">
    <source>
        <dbReference type="EMBL" id="BCJ91493.1"/>
    </source>
</evidence>
<evidence type="ECO:0000256" key="1">
    <source>
        <dbReference type="SAM" id="Phobius"/>
    </source>
</evidence>
<dbReference type="EMBL" id="AP023361">
    <property type="protein sequence ID" value="BCJ91493.1"/>
    <property type="molecule type" value="Genomic_DNA"/>
</dbReference>
<feature type="transmembrane region" description="Helical" evidence="1">
    <location>
        <begin position="175"/>
        <end position="199"/>
    </location>
</feature>
<dbReference type="KEGG" id="tso:IZ6_22280"/>
<proteinExistence type="predicted"/>
<name>A0A6S6QJN4_9HYPH</name>
<reference evidence="2 3" key="1">
    <citation type="submission" date="2020-08" db="EMBL/GenBank/DDBJ databases">
        <title>Genome sequence of Rhizobiales bacterium strain IZ6.</title>
        <authorList>
            <person name="Nakai R."/>
            <person name="Naganuma T."/>
        </authorList>
    </citation>
    <scope>NUCLEOTIDE SEQUENCE [LARGE SCALE GENOMIC DNA]</scope>
    <source>
        <strain evidence="2 3">IZ6</strain>
    </source>
</reference>
<keyword evidence="3" id="KW-1185">Reference proteome</keyword>
<sequence length="263" mass="29477">MPPGDIIKLSANTRLRLTFDAEMRLDKKGEIYNEERYRRYLETSNVADQRQNAMLRSVIFADGLLILVVFGASFKLPMVDVAILNIPAAREILTWWASIAFFFTCIAFINTQSYSAILDVFYQRTAKKIDTDPDFIGDSEKHFDFLIKLYRKKYNIWGPDVLTPSRGFVAYGKTVVALAMLAFLSIPAAHLAIVTMSLIASYRAIESTLLLGAYVFFILVLNIAAIFMVATMNTDFQFEIDLSDPEDAPAIPQGVPPAPLPSP</sequence>
<dbReference type="AlphaFoldDB" id="A0A6S6QJN4"/>
<feature type="transmembrane region" description="Helical" evidence="1">
    <location>
        <begin position="92"/>
        <end position="109"/>
    </location>
</feature>
<keyword evidence="1" id="KW-0472">Membrane</keyword>
<protein>
    <submittedName>
        <fullName evidence="2">Uncharacterized protein</fullName>
    </submittedName>
</protein>
<dbReference type="Proteomes" id="UP000515317">
    <property type="component" value="Chromosome"/>
</dbReference>
<evidence type="ECO:0000313" key="3">
    <source>
        <dbReference type="Proteomes" id="UP000515317"/>
    </source>
</evidence>